<protein>
    <submittedName>
        <fullName evidence="1">Uncharacterized protein</fullName>
    </submittedName>
</protein>
<proteinExistence type="predicted"/>
<evidence type="ECO:0000313" key="2">
    <source>
        <dbReference type="Proteomes" id="UP001501333"/>
    </source>
</evidence>
<keyword evidence="2" id="KW-1185">Reference proteome</keyword>
<dbReference type="RefSeq" id="WP_229350194.1">
    <property type="nucleotide sequence ID" value="NZ_BAABAO010000013.1"/>
</dbReference>
<comment type="caution">
    <text evidence="1">The sequence shown here is derived from an EMBL/GenBank/DDBJ whole genome shotgun (WGS) entry which is preliminary data.</text>
</comment>
<evidence type="ECO:0000313" key="1">
    <source>
        <dbReference type="EMBL" id="GAA4136367.1"/>
    </source>
</evidence>
<dbReference type="Gene3D" id="3.40.50.450">
    <property type="match status" value="1"/>
</dbReference>
<name>A0ABP7YHX6_9FLAO</name>
<sequence>MTEKIKECFIIMPISNNDKYSDGHFKRVYQHLIVPACEIAGFKPVRADDIINTNYIAIDIIKRIIESDMAICDLSSQNPNVLYELGIRQAFNKPVTLIKDKSTKRIFDIQGFRDFEYDENLRIDNVESEVENLAELIQNTYKSQGNEINSLVSLLSLSPAKLKENNKSLSIDTELILNTLLVLEKKISNLENRNGNIKSGELVASPQHYYGGGEIKEIEKLPDGVGDRLTRTDINRLKIGDKIYQPRFGIGEILNIEESGTAILRRKADVKFDVGIKRLALELASLRKVE</sequence>
<reference evidence="2" key="1">
    <citation type="journal article" date="2019" name="Int. J. Syst. Evol. Microbiol.">
        <title>The Global Catalogue of Microorganisms (GCM) 10K type strain sequencing project: providing services to taxonomists for standard genome sequencing and annotation.</title>
        <authorList>
            <consortium name="The Broad Institute Genomics Platform"/>
            <consortium name="The Broad Institute Genome Sequencing Center for Infectious Disease"/>
            <person name="Wu L."/>
            <person name="Ma J."/>
        </authorList>
    </citation>
    <scope>NUCLEOTIDE SEQUENCE [LARGE SCALE GENOMIC DNA]</scope>
    <source>
        <strain evidence="2">JCM 17386</strain>
    </source>
</reference>
<gene>
    <name evidence="1" type="ORF">GCM10022250_32960</name>
</gene>
<accession>A0ABP7YHX6</accession>
<dbReference type="Proteomes" id="UP001501333">
    <property type="component" value="Unassembled WGS sequence"/>
</dbReference>
<dbReference type="EMBL" id="BAABAO010000013">
    <property type="protein sequence ID" value="GAA4136367.1"/>
    <property type="molecule type" value="Genomic_DNA"/>
</dbReference>
<organism evidence="1 2">
    <name type="scientific">Flavobacterium chungbukense</name>
    <dbReference type="NCBI Taxonomy" id="877464"/>
    <lineage>
        <taxon>Bacteria</taxon>
        <taxon>Pseudomonadati</taxon>
        <taxon>Bacteroidota</taxon>
        <taxon>Flavobacteriia</taxon>
        <taxon>Flavobacteriales</taxon>
        <taxon>Flavobacteriaceae</taxon>
        <taxon>Flavobacterium</taxon>
    </lineage>
</organism>